<name>A0A511DFK9_9PSEU</name>
<protein>
    <submittedName>
        <fullName evidence="1">Uncharacterized protein</fullName>
    </submittedName>
</protein>
<organism evidence="1 2">
    <name type="scientific">Pseudonocardia sulfidoxydans NBRC 16205</name>
    <dbReference type="NCBI Taxonomy" id="1223511"/>
    <lineage>
        <taxon>Bacteria</taxon>
        <taxon>Bacillati</taxon>
        <taxon>Actinomycetota</taxon>
        <taxon>Actinomycetes</taxon>
        <taxon>Pseudonocardiales</taxon>
        <taxon>Pseudonocardiaceae</taxon>
        <taxon>Pseudonocardia</taxon>
    </lineage>
</organism>
<evidence type="ECO:0000313" key="1">
    <source>
        <dbReference type="EMBL" id="GEL23576.1"/>
    </source>
</evidence>
<dbReference type="EMBL" id="BJVJ01000021">
    <property type="protein sequence ID" value="GEL23576.1"/>
    <property type="molecule type" value="Genomic_DNA"/>
</dbReference>
<gene>
    <name evidence="1" type="ORF">PSU4_25300</name>
</gene>
<dbReference type="AlphaFoldDB" id="A0A511DFK9"/>
<dbReference type="Proteomes" id="UP000321685">
    <property type="component" value="Unassembled WGS sequence"/>
</dbReference>
<keyword evidence="2" id="KW-1185">Reference proteome</keyword>
<comment type="caution">
    <text evidence="1">The sequence shown here is derived from an EMBL/GenBank/DDBJ whole genome shotgun (WGS) entry which is preliminary data.</text>
</comment>
<evidence type="ECO:0000313" key="2">
    <source>
        <dbReference type="Proteomes" id="UP000321685"/>
    </source>
</evidence>
<accession>A0A511DFK9</accession>
<proteinExistence type="predicted"/>
<sequence>MSWLVVAEYSLTGTLTSPNETAPLHIARMVLLYPAFPVCRPVRADPPRTAQRDDFW</sequence>
<reference evidence="1 2" key="1">
    <citation type="submission" date="2019-07" db="EMBL/GenBank/DDBJ databases">
        <title>Whole genome shotgun sequence of Pseudonocardia sulfidoxydans NBRC 16205.</title>
        <authorList>
            <person name="Hosoyama A."/>
            <person name="Uohara A."/>
            <person name="Ohji S."/>
            <person name="Ichikawa N."/>
        </authorList>
    </citation>
    <scope>NUCLEOTIDE SEQUENCE [LARGE SCALE GENOMIC DNA]</scope>
    <source>
        <strain evidence="1 2">NBRC 16205</strain>
    </source>
</reference>